<dbReference type="Proteomes" id="UP000823388">
    <property type="component" value="Chromosome 6N"/>
</dbReference>
<sequence length="87" mass="10080">MLTCESWKNNDRIWMLGRAVLVRIKREGEPFSYHANQLWIYKANKFVKLGRHLATWLLFTHVPACTRIPTIQGTPLGHAINRSATSF</sequence>
<organism evidence="1 2">
    <name type="scientific">Panicum virgatum</name>
    <name type="common">Blackwell switchgrass</name>
    <dbReference type="NCBI Taxonomy" id="38727"/>
    <lineage>
        <taxon>Eukaryota</taxon>
        <taxon>Viridiplantae</taxon>
        <taxon>Streptophyta</taxon>
        <taxon>Embryophyta</taxon>
        <taxon>Tracheophyta</taxon>
        <taxon>Spermatophyta</taxon>
        <taxon>Magnoliopsida</taxon>
        <taxon>Liliopsida</taxon>
        <taxon>Poales</taxon>
        <taxon>Poaceae</taxon>
        <taxon>PACMAD clade</taxon>
        <taxon>Panicoideae</taxon>
        <taxon>Panicodae</taxon>
        <taxon>Paniceae</taxon>
        <taxon>Panicinae</taxon>
        <taxon>Panicum</taxon>
        <taxon>Panicum sect. Hiantes</taxon>
    </lineage>
</organism>
<accession>A0A8T0QYE2</accession>
<reference evidence="1" key="1">
    <citation type="submission" date="2020-05" db="EMBL/GenBank/DDBJ databases">
        <title>WGS assembly of Panicum virgatum.</title>
        <authorList>
            <person name="Lovell J.T."/>
            <person name="Jenkins J."/>
            <person name="Shu S."/>
            <person name="Juenger T.E."/>
            <person name="Schmutz J."/>
        </authorList>
    </citation>
    <scope>NUCLEOTIDE SEQUENCE</scope>
    <source>
        <strain evidence="1">AP13</strain>
    </source>
</reference>
<evidence type="ECO:0000313" key="2">
    <source>
        <dbReference type="Proteomes" id="UP000823388"/>
    </source>
</evidence>
<proteinExistence type="predicted"/>
<gene>
    <name evidence="1" type="ORF">PVAP13_6NG230003</name>
</gene>
<comment type="caution">
    <text evidence="1">The sequence shown here is derived from an EMBL/GenBank/DDBJ whole genome shotgun (WGS) entry which is preliminary data.</text>
</comment>
<name>A0A8T0QYE2_PANVG</name>
<dbReference type="AlphaFoldDB" id="A0A8T0QYE2"/>
<dbReference type="EMBL" id="CM029048">
    <property type="protein sequence ID" value="KAG2578322.1"/>
    <property type="molecule type" value="Genomic_DNA"/>
</dbReference>
<protein>
    <submittedName>
        <fullName evidence="1">Uncharacterized protein</fullName>
    </submittedName>
</protein>
<keyword evidence="2" id="KW-1185">Reference proteome</keyword>
<evidence type="ECO:0000313" key="1">
    <source>
        <dbReference type="EMBL" id="KAG2578322.1"/>
    </source>
</evidence>